<keyword evidence="4" id="KW-0597">Phosphoprotein</keyword>
<comment type="catalytic activity">
    <reaction evidence="16">
        <text>L-threonyl-[protein] + ATP = O-phospho-L-threonyl-[protein] + ADP + H(+)</text>
        <dbReference type="Rhea" id="RHEA:46608"/>
        <dbReference type="Rhea" id="RHEA-COMP:11060"/>
        <dbReference type="Rhea" id="RHEA-COMP:11605"/>
        <dbReference type="ChEBI" id="CHEBI:15378"/>
        <dbReference type="ChEBI" id="CHEBI:30013"/>
        <dbReference type="ChEBI" id="CHEBI:30616"/>
        <dbReference type="ChEBI" id="CHEBI:61977"/>
        <dbReference type="ChEBI" id="CHEBI:456216"/>
        <dbReference type="EC" id="2.7.11.1"/>
    </reaction>
</comment>
<protein>
    <recommendedName>
        <fullName evidence="2">non-specific serine/threonine protein kinase</fullName>
        <ecNumber evidence="2">2.7.11.1</ecNumber>
    </recommendedName>
</protein>
<dbReference type="OrthoDB" id="1082199at2759"/>
<evidence type="ECO:0000256" key="6">
    <source>
        <dbReference type="ARBA" id="ARBA00022679"/>
    </source>
</evidence>
<keyword evidence="13 19" id="KW-1133">Transmembrane helix</keyword>
<evidence type="ECO:0000256" key="20">
    <source>
        <dbReference type="SAM" id="SignalP"/>
    </source>
</evidence>
<keyword evidence="8 20" id="KW-0732">Signal</keyword>
<dbReference type="InterPro" id="IPR001611">
    <property type="entry name" value="Leu-rich_rpt"/>
</dbReference>
<evidence type="ECO:0000256" key="3">
    <source>
        <dbReference type="ARBA" id="ARBA00022527"/>
    </source>
</evidence>
<dbReference type="PROSITE" id="PS50011">
    <property type="entry name" value="PROTEIN_KINASE_DOM"/>
    <property type="match status" value="1"/>
</dbReference>
<comment type="caution">
    <text evidence="22">The sequence shown here is derived from an EMBL/GenBank/DDBJ whole genome shotgun (WGS) entry which is preliminary data.</text>
</comment>
<dbReference type="PANTHER" id="PTHR45631">
    <property type="entry name" value="OS07G0107800 PROTEIN-RELATED"/>
    <property type="match status" value="1"/>
</dbReference>
<comment type="catalytic activity">
    <reaction evidence="17">
        <text>L-seryl-[protein] + ATP = O-phospho-L-seryl-[protein] + ADP + H(+)</text>
        <dbReference type="Rhea" id="RHEA:17989"/>
        <dbReference type="Rhea" id="RHEA-COMP:9863"/>
        <dbReference type="Rhea" id="RHEA-COMP:11604"/>
        <dbReference type="ChEBI" id="CHEBI:15378"/>
        <dbReference type="ChEBI" id="CHEBI:29999"/>
        <dbReference type="ChEBI" id="CHEBI:30616"/>
        <dbReference type="ChEBI" id="CHEBI:83421"/>
        <dbReference type="ChEBI" id="CHEBI:456216"/>
        <dbReference type="EC" id="2.7.11.1"/>
    </reaction>
</comment>
<evidence type="ECO:0000256" key="14">
    <source>
        <dbReference type="ARBA" id="ARBA00023136"/>
    </source>
</evidence>
<feature type="signal peptide" evidence="20">
    <location>
        <begin position="1"/>
        <end position="23"/>
    </location>
</feature>
<dbReference type="Gene3D" id="1.10.510.10">
    <property type="entry name" value="Transferase(Phosphotransferase) domain 1"/>
    <property type="match status" value="1"/>
</dbReference>
<keyword evidence="11" id="KW-0418">Kinase</keyword>
<name>A0A8X8AMN6_BRACI</name>
<dbReference type="FunFam" id="3.30.200.20:FF:000394">
    <property type="entry name" value="Leucine-rich repeat receptor-like protein kinase"/>
    <property type="match status" value="1"/>
</dbReference>
<dbReference type="PROSITE" id="PS00107">
    <property type="entry name" value="PROTEIN_KINASE_ATP"/>
    <property type="match status" value="1"/>
</dbReference>
<dbReference type="GO" id="GO:0005524">
    <property type="term" value="F:ATP binding"/>
    <property type="evidence" value="ECO:0007669"/>
    <property type="project" value="UniProtKB-UniRule"/>
</dbReference>
<dbReference type="Pfam" id="PF07714">
    <property type="entry name" value="PK_Tyr_Ser-Thr"/>
    <property type="match status" value="1"/>
</dbReference>
<evidence type="ECO:0000256" key="7">
    <source>
        <dbReference type="ARBA" id="ARBA00022692"/>
    </source>
</evidence>
<dbReference type="PROSITE" id="PS00108">
    <property type="entry name" value="PROTEIN_KINASE_ST"/>
    <property type="match status" value="1"/>
</dbReference>
<sequence length="836" mass="94150">MERSRGLLLMLIATMAIIHLVQPQNQQEFISLDCGLPLEEMSPYIEPETGLLFSSDHDVIQTGEIGIVEDAVRASLLKPYMRLRYFPEGTRNCYNLSLQKGRKYLIRAWLIYGNYDGRDIKPKFDLFLGPNLWATVDLQEPGKKDTAEEILHTATSNSLQICLVKTGETTPFISSLELRPLGNNSYFTQSGSLKLLGRKYFSESKEYIRYPNDAYDRQWLPRFLQGTTQISTTSDMSNSDVYSAHQKSHLKPQQYPLLLYYLYSYFAEIQDLQADETREFIEVFNGEDFSIPVNPKKLEVTTMNKFYPSTCKGGKCSLQLKRTNRSTLPPLINACEIYRVITFPQSETNEEDVVAIKSIKDTYGLINRITWQGDPCVPQHLMWDGLNCRYKDISTPPRITYLNLSSTGLTGTIAASIQNLTQLEKLDLSNNNLTGELPDFLSNISFINLSENDLNGTVPQTLQRKGVLLHGNARLYHPGSFSKLPSKKIIAAIVASAAFVVILVTALVLFLAHRRKKPAVVEGPQLTRPKELVENKKKRKRFTYIEVLRMTNNFQSVLGKGGFGEVYLGTLYDSEQVAVKVHSGSSTDQGFKQFKAEVDLLLRVHHTNLVNLVGYCDEEDHLALIYEFLPNGDLKEHLSGKHGTPIINWGMRLRIALEAAQGLEYLHTGCTPSMIHRDVKTANILLGEHFQAKLADFGLSRSSPLVGESHVSTVVAGTPGYLDPEYHDTGRLSEKSDVYSFGVVLLEMITNKPVIDETREKSNITQWVMFELNRGEATRIIDPNLGVDYNSASVWNALLLAMSCADRSSTKRPTMSNVVSKLRECLENLRGDPELL</sequence>
<evidence type="ECO:0000256" key="4">
    <source>
        <dbReference type="ARBA" id="ARBA00022553"/>
    </source>
</evidence>
<evidence type="ECO:0000256" key="13">
    <source>
        <dbReference type="ARBA" id="ARBA00022989"/>
    </source>
</evidence>
<dbReference type="InterPro" id="IPR001245">
    <property type="entry name" value="Ser-Thr/Tyr_kinase_cat_dom"/>
</dbReference>
<evidence type="ECO:0000256" key="5">
    <source>
        <dbReference type="ARBA" id="ARBA00022614"/>
    </source>
</evidence>
<dbReference type="InterPro" id="IPR000719">
    <property type="entry name" value="Prot_kinase_dom"/>
</dbReference>
<dbReference type="InterPro" id="IPR017441">
    <property type="entry name" value="Protein_kinase_ATP_BS"/>
</dbReference>
<evidence type="ECO:0000256" key="18">
    <source>
        <dbReference type="PROSITE-ProRule" id="PRU10141"/>
    </source>
</evidence>
<dbReference type="PANTHER" id="PTHR45631:SF118">
    <property type="entry name" value="PROTEIN KINASE DOMAIN-CONTAINING PROTEIN"/>
    <property type="match status" value="1"/>
</dbReference>
<dbReference type="Gene3D" id="3.30.200.20">
    <property type="entry name" value="Phosphorylase Kinase, domain 1"/>
    <property type="match status" value="1"/>
</dbReference>
<dbReference type="EC" id="2.7.11.1" evidence="2"/>
<keyword evidence="15" id="KW-0675">Receptor</keyword>
<keyword evidence="23" id="KW-1185">Reference proteome</keyword>
<keyword evidence="3" id="KW-0723">Serine/threonine-protein kinase</keyword>
<accession>A0A8X8AMN6</accession>
<dbReference type="Proteomes" id="UP000886595">
    <property type="component" value="Unassembled WGS sequence"/>
</dbReference>
<keyword evidence="12 18" id="KW-0067">ATP-binding</keyword>
<dbReference type="GO" id="GO:0004674">
    <property type="term" value="F:protein serine/threonine kinase activity"/>
    <property type="evidence" value="ECO:0007669"/>
    <property type="project" value="UniProtKB-KW"/>
</dbReference>
<feature type="chain" id="PRO_5036478930" description="non-specific serine/threonine protein kinase" evidence="20">
    <location>
        <begin position="24"/>
        <end position="836"/>
    </location>
</feature>
<gene>
    <name evidence="22" type="ORF">Bca52824_028337</name>
</gene>
<evidence type="ECO:0000256" key="10">
    <source>
        <dbReference type="ARBA" id="ARBA00022741"/>
    </source>
</evidence>
<evidence type="ECO:0000256" key="1">
    <source>
        <dbReference type="ARBA" id="ARBA00004167"/>
    </source>
</evidence>
<keyword evidence="6" id="KW-0808">Transferase</keyword>
<evidence type="ECO:0000256" key="11">
    <source>
        <dbReference type="ARBA" id="ARBA00022777"/>
    </source>
</evidence>
<dbReference type="AlphaFoldDB" id="A0A8X8AMN6"/>
<reference evidence="22 23" key="1">
    <citation type="submission" date="2020-02" db="EMBL/GenBank/DDBJ databases">
        <authorList>
            <person name="Ma Q."/>
            <person name="Huang Y."/>
            <person name="Song X."/>
            <person name="Pei D."/>
        </authorList>
    </citation>
    <scope>NUCLEOTIDE SEQUENCE [LARGE SCALE GENOMIC DNA]</scope>
    <source>
        <strain evidence="22">Sxm20200214</strain>
        <tissue evidence="22">Leaf</tissue>
    </source>
</reference>
<evidence type="ECO:0000259" key="21">
    <source>
        <dbReference type="PROSITE" id="PS50011"/>
    </source>
</evidence>
<evidence type="ECO:0000256" key="2">
    <source>
        <dbReference type="ARBA" id="ARBA00012513"/>
    </source>
</evidence>
<comment type="subcellular location">
    <subcellularLocation>
        <location evidence="1">Membrane</location>
        <topology evidence="1">Single-pass membrane protein</topology>
    </subcellularLocation>
</comment>
<feature type="binding site" evidence="18">
    <location>
        <position position="580"/>
    </location>
    <ligand>
        <name>ATP</name>
        <dbReference type="ChEBI" id="CHEBI:30616"/>
    </ligand>
</feature>
<dbReference type="PROSITE" id="PS51450">
    <property type="entry name" value="LRR"/>
    <property type="match status" value="1"/>
</dbReference>
<dbReference type="FunFam" id="1.10.510.10:FF:000146">
    <property type="entry name" value="LRR receptor-like serine/threonine-protein kinase IOS1"/>
    <property type="match status" value="1"/>
</dbReference>
<feature type="transmembrane region" description="Helical" evidence="19">
    <location>
        <begin position="489"/>
        <end position="512"/>
    </location>
</feature>
<dbReference type="InterPro" id="IPR008271">
    <property type="entry name" value="Ser/Thr_kinase_AS"/>
</dbReference>
<evidence type="ECO:0000256" key="19">
    <source>
        <dbReference type="SAM" id="Phobius"/>
    </source>
</evidence>
<keyword evidence="9" id="KW-0677">Repeat</keyword>
<dbReference type="CDD" id="cd14066">
    <property type="entry name" value="STKc_IRAK"/>
    <property type="match status" value="1"/>
</dbReference>
<dbReference type="EMBL" id="JAAMPC010000006">
    <property type="protein sequence ID" value="KAG2308589.1"/>
    <property type="molecule type" value="Genomic_DNA"/>
</dbReference>
<keyword evidence="7 19" id="KW-0812">Transmembrane</keyword>
<dbReference type="SUPFAM" id="SSF52058">
    <property type="entry name" value="L domain-like"/>
    <property type="match status" value="1"/>
</dbReference>
<feature type="domain" description="Protein kinase" evidence="21">
    <location>
        <begin position="552"/>
        <end position="826"/>
    </location>
</feature>
<evidence type="ECO:0000256" key="8">
    <source>
        <dbReference type="ARBA" id="ARBA00022729"/>
    </source>
</evidence>
<proteinExistence type="predicted"/>
<dbReference type="Pfam" id="PF00560">
    <property type="entry name" value="LRR_1"/>
    <property type="match status" value="1"/>
</dbReference>
<dbReference type="SUPFAM" id="SSF56112">
    <property type="entry name" value="Protein kinase-like (PK-like)"/>
    <property type="match status" value="1"/>
</dbReference>
<evidence type="ECO:0000313" key="22">
    <source>
        <dbReference type="EMBL" id="KAG2308589.1"/>
    </source>
</evidence>
<dbReference type="InterPro" id="IPR011009">
    <property type="entry name" value="Kinase-like_dom_sf"/>
</dbReference>
<organism evidence="22 23">
    <name type="scientific">Brassica carinata</name>
    <name type="common">Ethiopian mustard</name>
    <name type="synonym">Abyssinian cabbage</name>
    <dbReference type="NCBI Taxonomy" id="52824"/>
    <lineage>
        <taxon>Eukaryota</taxon>
        <taxon>Viridiplantae</taxon>
        <taxon>Streptophyta</taxon>
        <taxon>Embryophyta</taxon>
        <taxon>Tracheophyta</taxon>
        <taxon>Spermatophyta</taxon>
        <taxon>Magnoliopsida</taxon>
        <taxon>eudicotyledons</taxon>
        <taxon>Gunneridae</taxon>
        <taxon>Pentapetalae</taxon>
        <taxon>rosids</taxon>
        <taxon>malvids</taxon>
        <taxon>Brassicales</taxon>
        <taxon>Brassicaceae</taxon>
        <taxon>Brassiceae</taxon>
        <taxon>Brassica</taxon>
    </lineage>
</organism>
<evidence type="ECO:0000256" key="16">
    <source>
        <dbReference type="ARBA" id="ARBA00047899"/>
    </source>
</evidence>
<dbReference type="GO" id="GO:0016020">
    <property type="term" value="C:membrane"/>
    <property type="evidence" value="ECO:0007669"/>
    <property type="project" value="UniProtKB-SubCell"/>
</dbReference>
<evidence type="ECO:0000256" key="9">
    <source>
        <dbReference type="ARBA" id="ARBA00022737"/>
    </source>
</evidence>
<dbReference type="Gene3D" id="3.80.10.10">
    <property type="entry name" value="Ribonuclease Inhibitor"/>
    <property type="match status" value="1"/>
</dbReference>
<dbReference type="FunFam" id="3.80.10.10:FF:000129">
    <property type="entry name" value="Leucine-rich repeat receptor-like kinase"/>
    <property type="match status" value="1"/>
</dbReference>
<keyword evidence="10 18" id="KW-0547">Nucleotide-binding</keyword>
<keyword evidence="5" id="KW-0433">Leucine-rich repeat</keyword>
<dbReference type="Pfam" id="PF12819">
    <property type="entry name" value="Malectin_like"/>
    <property type="match status" value="1"/>
</dbReference>
<dbReference type="SMART" id="SM00220">
    <property type="entry name" value="S_TKc"/>
    <property type="match status" value="1"/>
</dbReference>
<keyword evidence="14 19" id="KW-0472">Membrane</keyword>
<evidence type="ECO:0000256" key="15">
    <source>
        <dbReference type="ARBA" id="ARBA00023170"/>
    </source>
</evidence>
<evidence type="ECO:0000313" key="23">
    <source>
        <dbReference type="Proteomes" id="UP000886595"/>
    </source>
</evidence>
<evidence type="ECO:0000256" key="12">
    <source>
        <dbReference type="ARBA" id="ARBA00022840"/>
    </source>
</evidence>
<dbReference type="InterPro" id="IPR032675">
    <property type="entry name" value="LRR_dom_sf"/>
</dbReference>
<dbReference type="InterPro" id="IPR024788">
    <property type="entry name" value="Malectin-like_Carb-bd_dom"/>
</dbReference>
<evidence type="ECO:0000256" key="17">
    <source>
        <dbReference type="ARBA" id="ARBA00048679"/>
    </source>
</evidence>